<dbReference type="EMBL" id="QSCR01000091">
    <property type="protein sequence ID" value="RGY10209.1"/>
    <property type="molecule type" value="Genomic_DNA"/>
</dbReference>
<sequence>LEEIEKKIEEFHDSFFISEYDKYQHGVGEYPKEVTREFEDYLDSLYHEETGWEQAGKKRYTLDTLYRLMNERGLFFNEAHECAVNKAYEEKNCELLKHFYEEYVLRNVQEFRDHVKGMLGDEEKTGENLLKCKLSNRLMALICFYQGIEIGDKFKGDEILKKFGSNHKKGSRLHDAYQNIENDTDRLGASGKNQSDLYRIKEFKKVIEYFKSQGEGKVPDGLLADFKKLKENIEKNS</sequence>
<dbReference type="Proteomes" id="UP000286063">
    <property type="component" value="Unassembled WGS sequence"/>
</dbReference>
<protein>
    <submittedName>
        <fullName evidence="1">Uncharacterized protein</fullName>
    </submittedName>
</protein>
<dbReference type="AlphaFoldDB" id="A0A413IHB6"/>
<reference evidence="1 2" key="1">
    <citation type="submission" date="2018-08" db="EMBL/GenBank/DDBJ databases">
        <title>A genome reference for cultivated species of the human gut microbiota.</title>
        <authorList>
            <person name="Zou Y."/>
            <person name="Xue W."/>
            <person name="Luo G."/>
        </authorList>
    </citation>
    <scope>NUCLEOTIDE SEQUENCE [LARGE SCALE GENOMIC DNA]</scope>
    <source>
        <strain evidence="1 2">OF02-7</strain>
    </source>
</reference>
<evidence type="ECO:0000313" key="2">
    <source>
        <dbReference type="Proteomes" id="UP000286063"/>
    </source>
</evidence>
<dbReference type="RefSeq" id="WP_181998474.1">
    <property type="nucleotide sequence ID" value="NZ_QSCR01000091.1"/>
</dbReference>
<organism evidence="1 2">
    <name type="scientific">Butyricimonas virosa</name>
    <dbReference type="NCBI Taxonomy" id="544645"/>
    <lineage>
        <taxon>Bacteria</taxon>
        <taxon>Pseudomonadati</taxon>
        <taxon>Bacteroidota</taxon>
        <taxon>Bacteroidia</taxon>
        <taxon>Bacteroidales</taxon>
        <taxon>Odoribacteraceae</taxon>
        <taxon>Butyricimonas</taxon>
    </lineage>
</organism>
<gene>
    <name evidence="1" type="ORF">DXA50_20440</name>
</gene>
<name>A0A413IHB6_9BACT</name>
<proteinExistence type="predicted"/>
<feature type="non-terminal residue" evidence="1">
    <location>
        <position position="1"/>
    </location>
</feature>
<evidence type="ECO:0000313" key="1">
    <source>
        <dbReference type="EMBL" id="RGY10209.1"/>
    </source>
</evidence>
<accession>A0A413IHB6</accession>
<comment type="caution">
    <text evidence="1">The sequence shown here is derived from an EMBL/GenBank/DDBJ whole genome shotgun (WGS) entry which is preliminary data.</text>
</comment>